<dbReference type="EMBL" id="AP025739">
    <property type="protein sequence ID" value="BDI31442.1"/>
    <property type="molecule type" value="Genomic_DNA"/>
</dbReference>
<gene>
    <name evidence="2" type="ORF">CCAX7_34930</name>
</gene>
<name>A0A402CY79_9BACT</name>
<evidence type="ECO:0000256" key="1">
    <source>
        <dbReference type="SAM" id="MobiDB-lite"/>
    </source>
</evidence>
<keyword evidence="3" id="KW-1185">Reference proteome</keyword>
<protein>
    <submittedName>
        <fullName evidence="2">Uncharacterized protein</fullName>
    </submittedName>
</protein>
<dbReference type="RefSeq" id="WP_119322277.1">
    <property type="nucleotide sequence ID" value="NZ_AP025739.1"/>
</dbReference>
<organism evidence="2 3">
    <name type="scientific">Capsulimonas corticalis</name>
    <dbReference type="NCBI Taxonomy" id="2219043"/>
    <lineage>
        <taxon>Bacteria</taxon>
        <taxon>Bacillati</taxon>
        <taxon>Armatimonadota</taxon>
        <taxon>Armatimonadia</taxon>
        <taxon>Capsulimonadales</taxon>
        <taxon>Capsulimonadaceae</taxon>
        <taxon>Capsulimonas</taxon>
    </lineage>
</organism>
<sequence>MTDQQIGTVDPENAFVQTTAGASVTGQSVVTDHGVDKEVVSLHPVAGASSEAPASSGIPSARNQQSASHDSTAAQNTPRMSDRLQSVSDGSQP</sequence>
<feature type="compositionally biased region" description="Polar residues" evidence="1">
    <location>
        <begin position="62"/>
        <end position="93"/>
    </location>
</feature>
<reference evidence="2 3" key="1">
    <citation type="journal article" date="2019" name="Int. J. Syst. Evol. Microbiol.">
        <title>Capsulimonas corticalis gen. nov., sp. nov., an aerobic capsulated bacterium, of a novel bacterial order, Capsulimonadales ord. nov., of the class Armatimonadia of the phylum Armatimonadetes.</title>
        <authorList>
            <person name="Li J."/>
            <person name="Kudo C."/>
            <person name="Tonouchi A."/>
        </authorList>
    </citation>
    <scope>NUCLEOTIDE SEQUENCE [LARGE SCALE GENOMIC DNA]</scope>
    <source>
        <strain evidence="2 3">AX-7</strain>
    </source>
</reference>
<feature type="region of interest" description="Disordered" evidence="1">
    <location>
        <begin position="42"/>
        <end position="93"/>
    </location>
</feature>
<dbReference type="KEGG" id="ccot:CCAX7_34930"/>
<accession>A0A402CY79</accession>
<proteinExistence type="predicted"/>
<dbReference type="Proteomes" id="UP000287394">
    <property type="component" value="Chromosome"/>
</dbReference>
<dbReference type="AlphaFoldDB" id="A0A402CY79"/>
<evidence type="ECO:0000313" key="3">
    <source>
        <dbReference type="Proteomes" id="UP000287394"/>
    </source>
</evidence>
<feature type="compositionally biased region" description="Low complexity" evidence="1">
    <location>
        <begin position="46"/>
        <end position="61"/>
    </location>
</feature>
<evidence type="ECO:0000313" key="2">
    <source>
        <dbReference type="EMBL" id="BDI31442.1"/>
    </source>
</evidence>